<dbReference type="OrthoDB" id="9776685at2"/>
<keyword evidence="1" id="KW-0812">Transmembrane</keyword>
<dbReference type="Gene3D" id="3.40.50.1820">
    <property type="entry name" value="alpha/beta hydrolase"/>
    <property type="match status" value="1"/>
</dbReference>
<feature type="domain" description="AB hydrolase-1" evidence="2">
    <location>
        <begin position="120"/>
        <end position="239"/>
    </location>
</feature>
<evidence type="ECO:0000256" key="1">
    <source>
        <dbReference type="SAM" id="Phobius"/>
    </source>
</evidence>
<comment type="caution">
    <text evidence="3">The sequence shown here is derived from an EMBL/GenBank/DDBJ whole genome shotgun (WGS) entry which is preliminary data.</text>
</comment>
<name>A0A5R9FZM4_9BACL</name>
<keyword evidence="4" id="KW-1185">Reference proteome</keyword>
<evidence type="ECO:0000313" key="3">
    <source>
        <dbReference type="EMBL" id="TLS48971.1"/>
    </source>
</evidence>
<dbReference type="SUPFAM" id="SSF53474">
    <property type="entry name" value="alpha/beta-Hydrolases"/>
    <property type="match status" value="1"/>
</dbReference>
<dbReference type="Proteomes" id="UP000309676">
    <property type="component" value="Unassembled WGS sequence"/>
</dbReference>
<keyword evidence="3" id="KW-0378">Hydrolase</keyword>
<dbReference type="PANTHER" id="PTHR12277">
    <property type="entry name" value="ALPHA/BETA HYDROLASE DOMAIN-CONTAINING PROTEIN"/>
    <property type="match status" value="1"/>
</dbReference>
<dbReference type="AlphaFoldDB" id="A0A5R9FZM4"/>
<keyword evidence="1" id="KW-0472">Membrane</keyword>
<dbReference type="InterPro" id="IPR000073">
    <property type="entry name" value="AB_hydrolase_1"/>
</dbReference>
<organism evidence="3 4">
    <name type="scientific">Paenibacillus antri</name>
    <dbReference type="NCBI Taxonomy" id="2582848"/>
    <lineage>
        <taxon>Bacteria</taxon>
        <taxon>Bacillati</taxon>
        <taxon>Bacillota</taxon>
        <taxon>Bacilli</taxon>
        <taxon>Bacillales</taxon>
        <taxon>Paenibacillaceae</taxon>
        <taxon>Paenibacillus</taxon>
    </lineage>
</organism>
<dbReference type="GO" id="GO:0016787">
    <property type="term" value="F:hydrolase activity"/>
    <property type="evidence" value="ECO:0007669"/>
    <property type="project" value="UniProtKB-KW"/>
</dbReference>
<feature type="transmembrane region" description="Helical" evidence="1">
    <location>
        <begin position="42"/>
        <end position="70"/>
    </location>
</feature>
<dbReference type="RefSeq" id="WP_138197646.1">
    <property type="nucleotide sequence ID" value="NZ_VCIW01000026.1"/>
</dbReference>
<dbReference type="InterPro" id="IPR029058">
    <property type="entry name" value="AB_hydrolase_fold"/>
</dbReference>
<gene>
    <name evidence="3" type="ORF">FE782_27930</name>
</gene>
<reference evidence="3 4" key="1">
    <citation type="submission" date="2019-05" db="EMBL/GenBank/DDBJ databases">
        <authorList>
            <person name="Narsing Rao M.P."/>
            <person name="Li W.J."/>
        </authorList>
    </citation>
    <scope>NUCLEOTIDE SEQUENCE [LARGE SCALE GENOMIC DNA]</scope>
    <source>
        <strain evidence="3 4">SYSU_K30003</strain>
    </source>
</reference>
<proteinExistence type="predicted"/>
<sequence length="352" mass="38528">MEPIATTTMPLSANTYESASSALPGTYGSLPLGHPGRRRKSLWASVAGLALAVVILAAVGVVALYAYIAWVLARPTVAPLQSDPLQAAGMAYEDIAFLSDNGAHRLDGWYIPASTPSGKTVVFSHGYGGNREEIWVPIYELARLAHDQGFNAIMFDYGYVYNSDRVVTGGAKESSDLLGAVRYARERGADEVVVWGFSMGAGTALQAALRTDDIDAMILDSTFVLEPDTLYHNLKQYADLPREPSLTLLRWLYPLMNGSGLGEVPYQRIKSTAYDIPTLMIHGTLDERSPYEIIRDIALNQTAANERSEFWLVTNATHELVYRKDKAEYAARATSFLSRVTEPPLATGSLRQ</sequence>
<dbReference type="Pfam" id="PF00561">
    <property type="entry name" value="Abhydrolase_1"/>
    <property type="match status" value="1"/>
</dbReference>
<dbReference type="EMBL" id="VCIW01000026">
    <property type="protein sequence ID" value="TLS48971.1"/>
    <property type="molecule type" value="Genomic_DNA"/>
</dbReference>
<evidence type="ECO:0000313" key="4">
    <source>
        <dbReference type="Proteomes" id="UP000309676"/>
    </source>
</evidence>
<evidence type="ECO:0000259" key="2">
    <source>
        <dbReference type="Pfam" id="PF00561"/>
    </source>
</evidence>
<keyword evidence="1" id="KW-1133">Transmembrane helix</keyword>
<protein>
    <submittedName>
        <fullName evidence="3">Alpha/beta hydrolase</fullName>
    </submittedName>
</protein>
<accession>A0A5R9FZM4</accession>